<comment type="similarity">
    <text evidence="1">Belongs to the lyase 1 family. Argininosuccinate lyase subfamily.</text>
</comment>
<comment type="subcellular location">
    <subcellularLocation>
        <location evidence="1">Cytoplasm</location>
    </subcellularLocation>
</comment>
<dbReference type="HAMAP" id="MF_00006">
    <property type="entry name" value="Arg_succ_lyase"/>
    <property type="match status" value="1"/>
</dbReference>
<accession>A0A075G2C0</accession>
<dbReference type="EMBL" id="KF900464">
    <property type="protein sequence ID" value="AIE95896.1"/>
    <property type="molecule type" value="Genomic_DNA"/>
</dbReference>
<dbReference type="UniPathway" id="UPA00068">
    <property type="reaction ID" value="UER00114"/>
</dbReference>
<dbReference type="PRINTS" id="PR00145">
    <property type="entry name" value="ARGSUCLYASE"/>
</dbReference>
<dbReference type="InterPro" id="IPR009049">
    <property type="entry name" value="Argininosuccinate_lyase"/>
</dbReference>
<dbReference type="PANTHER" id="PTHR43814:SF1">
    <property type="entry name" value="ARGININOSUCCINATE LYASE"/>
    <property type="match status" value="1"/>
</dbReference>
<dbReference type="AlphaFoldDB" id="A0A075G2C0"/>
<dbReference type="GO" id="GO:0004056">
    <property type="term" value="F:argininosuccinate lyase activity"/>
    <property type="evidence" value="ECO:0007669"/>
    <property type="project" value="UniProtKB-UniRule"/>
</dbReference>
<dbReference type="Pfam" id="PF14698">
    <property type="entry name" value="ASL_C2"/>
    <property type="match status" value="1"/>
</dbReference>
<dbReference type="PRINTS" id="PR00149">
    <property type="entry name" value="FUMRATELYASE"/>
</dbReference>
<reference evidence="5" key="1">
    <citation type="journal article" date="2014" name="Genome Biol. Evol.">
        <title>Pangenome evidence for extensive interdomain horizontal transfer affecting lineage core and shell genes in uncultured planktonic thaumarchaeota and euryarchaeota.</title>
        <authorList>
            <person name="Deschamps P."/>
            <person name="Zivanovic Y."/>
            <person name="Moreira D."/>
            <person name="Rodriguez-Valera F."/>
            <person name="Lopez-Garcia P."/>
        </authorList>
    </citation>
    <scope>NUCLEOTIDE SEQUENCE</scope>
</reference>
<evidence type="ECO:0000256" key="1">
    <source>
        <dbReference type="HAMAP-Rule" id="MF_00006"/>
    </source>
</evidence>
<dbReference type="InterPro" id="IPR024083">
    <property type="entry name" value="Fumarase/histidase_N"/>
</dbReference>
<keyword evidence="1" id="KW-0028">Amino-acid biosynthesis</keyword>
<dbReference type="GO" id="GO:0042450">
    <property type="term" value="P:L-arginine biosynthetic process via ornithine"/>
    <property type="evidence" value="ECO:0007669"/>
    <property type="project" value="UniProtKB-UniRule"/>
</dbReference>
<dbReference type="Pfam" id="PF00206">
    <property type="entry name" value="Lyase_1"/>
    <property type="match status" value="1"/>
</dbReference>
<evidence type="ECO:0000256" key="2">
    <source>
        <dbReference type="NCBIfam" id="TIGR00838"/>
    </source>
</evidence>
<dbReference type="Gene3D" id="1.10.40.30">
    <property type="entry name" value="Fumarase/aspartase (C-terminal domain)"/>
    <property type="match status" value="1"/>
</dbReference>
<feature type="domain" description="Argininosuccinate lyase C-terminal" evidence="4">
    <location>
        <begin position="363"/>
        <end position="419"/>
    </location>
</feature>
<evidence type="ECO:0000259" key="3">
    <source>
        <dbReference type="Pfam" id="PF00206"/>
    </source>
</evidence>
<protein>
    <recommendedName>
        <fullName evidence="1 2">Argininosuccinate lyase</fullName>
        <shortName evidence="1">ASAL</shortName>
        <ecNumber evidence="1 2">4.3.2.1</ecNumber>
    </recommendedName>
    <alternativeName>
        <fullName evidence="1">Arginosuccinase</fullName>
    </alternativeName>
</protein>
<dbReference type="Gene3D" id="1.20.200.10">
    <property type="entry name" value="Fumarase/aspartase (Central domain)"/>
    <property type="match status" value="1"/>
</dbReference>
<dbReference type="NCBIfam" id="TIGR00838">
    <property type="entry name" value="argH"/>
    <property type="match status" value="1"/>
</dbReference>
<keyword evidence="1 5" id="KW-0456">Lyase</keyword>
<evidence type="ECO:0000313" key="5">
    <source>
        <dbReference type="EMBL" id="AIE95896.1"/>
    </source>
</evidence>
<dbReference type="PANTHER" id="PTHR43814">
    <property type="entry name" value="ARGININOSUCCINATE LYASE"/>
    <property type="match status" value="1"/>
</dbReference>
<sequence>MTDKVDLLRGNRLSQTSGLASSFISSVEDDSLILDSVIKINIAHLLMLNKNEIIDKKTVSKCIKSLKSIDDSFQLDSDLEDVHMNVESFVIDRIGSEIGGQLNLAKSRNDQVASAIRMTSRQFILDLLSNIHDLQKVILTLAKSHTDYLMPSFTHLQHAQIVTLSHHLLAHYDSLSRDAERFQETYHRVNKSPQGSGAIASVIINVDRDYVAKLLGFDGLVENSIDATTTRDFCIELMSNLTLLMLNVEKIVNELVLWSTSEFSYVEISDEFSSTSSIMPQKKNPVIAELIRSKSSIIIGDLVASIGIIKSLTLGYSIDLQDLTPRLWNSLDKSLSSIKLLSNMLSNCKFNKESMSNNLDDTMIAADLANYLASNYNISFRQSHHIVGTLSKTSADSDKKLSSLVKSDLLQVTKKITGKTIKISVDEIDSIFNYNKNVNSKTTKGSPSASESNRMIKVRKTSLANSSKFVKKQQNLINKSELLIEKSIKNLSGGGT</sequence>
<dbReference type="CDD" id="cd01359">
    <property type="entry name" value="Argininosuccinate_lyase"/>
    <property type="match status" value="1"/>
</dbReference>
<name>A0A075G2C0_9ARCH</name>
<organism evidence="5">
    <name type="scientific">uncultured marine thaumarchaeote AD1000_71_A04</name>
    <dbReference type="NCBI Taxonomy" id="1455935"/>
    <lineage>
        <taxon>Archaea</taxon>
        <taxon>Nitrososphaerota</taxon>
        <taxon>environmental samples</taxon>
    </lineage>
</organism>
<dbReference type="GO" id="GO:0005829">
    <property type="term" value="C:cytosol"/>
    <property type="evidence" value="ECO:0007669"/>
    <property type="project" value="TreeGrafter"/>
</dbReference>
<dbReference type="Gene3D" id="1.10.275.10">
    <property type="entry name" value="Fumarase/aspartase (N-terminal domain)"/>
    <property type="match status" value="1"/>
</dbReference>
<keyword evidence="1" id="KW-0055">Arginine biosynthesis</keyword>
<dbReference type="InterPro" id="IPR000362">
    <property type="entry name" value="Fumarate_lyase_fam"/>
</dbReference>
<gene>
    <name evidence="5" type="primary">ASL</name>
    <name evidence="1 5" type="synonym">argH</name>
</gene>
<comment type="pathway">
    <text evidence="1">Amino-acid biosynthesis; L-arginine biosynthesis; L-arginine from L-ornithine and carbamoyl phosphate: step 3/3.</text>
</comment>
<dbReference type="SUPFAM" id="SSF48557">
    <property type="entry name" value="L-aspartase-like"/>
    <property type="match status" value="1"/>
</dbReference>
<keyword evidence="1" id="KW-0963">Cytoplasm</keyword>
<evidence type="ECO:0000259" key="4">
    <source>
        <dbReference type="Pfam" id="PF14698"/>
    </source>
</evidence>
<dbReference type="InterPro" id="IPR022761">
    <property type="entry name" value="Fumarate_lyase_N"/>
</dbReference>
<comment type="catalytic activity">
    <reaction evidence="1">
        <text>2-(N(omega)-L-arginino)succinate = fumarate + L-arginine</text>
        <dbReference type="Rhea" id="RHEA:24020"/>
        <dbReference type="ChEBI" id="CHEBI:29806"/>
        <dbReference type="ChEBI" id="CHEBI:32682"/>
        <dbReference type="ChEBI" id="CHEBI:57472"/>
        <dbReference type="EC" id="4.3.2.1"/>
    </reaction>
</comment>
<proteinExistence type="inferred from homology"/>
<feature type="domain" description="Fumarate lyase N-terminal" evidence="3">
    <location>
        <begin position="57"/>
        <end position="300"/>
    </location>
</feature>
<dbReference type="InterPro" id="IPR008948">
    <property type="entry name" value="L-Aspartase-like"/>
</dbReference>
<dbReference type="EC" id="4.3.2.1" evidence="1 2"/>
<dbReference type="InterPro" id="IPR029419">
    <property type="entry name" value="Arg_succ_lyase_C"/>
</dbReference>